<gene>
    <name evidence="2" type="ORF">LCGC14_1226040</name>
</gene>
<accession>A0A0F9L9X6</accession>
<dbReference type="EMBL" id="LAZR01006500">
    <property type="protein sequence ID" value="KKM91689.1"/>
    <property type="molecule type" value="Genomic_DNA"/>
</dbReference>
<comment type="caution">
    <text evidence="2">The sequence shown here is derived from an EMBL/GenBank/DDBJ whole genome shotgun (WGS) entry which is preliminary data.</text>
</comment>
<organism evidence="2">
    <name type="scientific">marine sediment metagenome</name>
    <dbReference type="NCBI Taxonomy" id="412755"/>
    <lineage>
        <taxon>unclassified sequences</taxon>
        <taxon>metagenomes</taxon>
        <taxon>ecological metagenomes</taxon>
    </lineage>
</organism>
<reference evidence="2" key="1">
    <citation type="journal article" date="2015" name="Nature">
        <title>Complex archaea that bridge the gap between prokaryotes and eukaryotes.</title>
        <authorList>
            <person name="Spang A."/>
            <person name="Saw J.H."/>
            <person name="Jorgensen S.L."/>
            <person name="Zaremba-Niedzwiedzka K."/>
            <person name="Martijn J."/>
            <person name="Lind A.E."/>
            <person name="van Eijk R."/>
            <person name="Schleper C."/>
            <person name="Guy L."/>
            <person name="Ettema T.J."/>
        </authorList>
    </citation>
    <scope>NUCLEOTIDE SEQUENCE</scope>
</reference>
<feature type="compositionally biased region" description="Polar residues" evidence="1">
    <location>
        <begin position="487"/>
        <end position="502"/>
    </location>
</feature>
<sequence length="502" mass="49641">MSYLPSRAAGGSLTTHASTHVAGGSDEVALNLLTGTVTDAQVPASAVTQHQAALSIGAAQLTGTIASARLSGAYSGITGLGTLASGAVPASLVTAGTFGAGDYVFPADVTTSASFVSTGGGATGKFLTGGAGATVFAFSGANFDIRAGDGMQSSQNVLRVASTGAFDFQSNTVSMGTLTIDDTNEWLLLTDTATSGSVDLTFQNGTTGTGAAGFQIGITATEKAILLNYENTDMLFHVFNTLAATLAPGGNFTVVGGVAAVTGTFSGDLLIGGGTDHGARLGVNFGASDDIATFESTDTVAKVYLVDSVGSVGIKCSSGALHLLSGGDAGAITGTAAALILSASQVATFAGAVNMGALVCTTINMQNQALSNGGAASFAALTATTGTFTGTQTITLALEARIKFSTTGAGPHLAAIYSRRASGNGLYIVSETENIHFVRGAGSAEGAGAGTKSLTIDSSGNFDFKTGTTKFNTVTYTWPATDGNAGDQLTTDGSGTLSWAAP</sequence>
<evidence type="ECO:0000256" key="1">
    <source>
        <dbReference type="SAM" id="MobiDB-lite"/>
    </source>
</evidence>
<name>A0A0F9L9X6_9ZZZZ</name>
<feature type="region of interest" description="Disordered" evidence="1">
    <location>
        <begin position="482"/>
        <end position="502"/>
    </location>
</feature>
<proteinExistence type="predicted"/>
<protein>
    <submittedName>
        <fullName evidence="2">Uncharacterized protein</fullName>
    </submittedName>
</protein>
<dbReference type="AlphaFoldDB" id="A0A0F9L9X6"/>
<evidence type="ECO:0000313" key="2">
    <source>
        <dbReference type="EMBL" id="KKM91689.1"/>
    </source>
</evidence>